<sequence>MSSWNSGKVVYLGIFTGIAIALHILEGSFSPLLPVPGAKVGLANIVTLFVFFIVGPRDALLVLLLRILVGNLLGGTFLNVGFFLSVSGGLSSFLALCVLSKRMHSVAVLSVISAVVHNLVQLLVAFSYIESRAIFLYLPLLVFSGVTFGFFCGYAGAFLISVWRQRFAGN</sequence>
<reference evidence="2 3" key="1">
    <citation type="submission" date="2023-03" db="EMBL/GenBank/DDBJ databases">
        <title>Novel Species.</title>
        <authorList>
            <person name="Ma S."/>
        </authorList>
    </citation>
    <scope>NUCLEOTIDE SEQUENCE [LARGE SCALE GENOMIC DNA]</scope>
    <source>
        <strain evidence="2 3">B11</strain>
    </source>
</reference>
<organism evidence="2 3">
    <name type="scientific">Thermatribacter velox</name>
    <dbReference type="NCBI Taxonomy" id="3039681"/>
    <lineage>
        <taxon>Bacteria</taxon>
        <taxon>Pseudomonadati</taxon>
        <taxon>Atribacterota</taxon>
        <taxon>Atribacteria</taxon>
        <taxon>Atribacterales</taxon>
        <taxon>Thermatribacteraceae</taxon>
        <taxon>Thermatribacter</taxon>
    </lineage>
</organism>
<dbReference type="InterPro" id="IPR010898">
    <property type="entry name" value="Hpre_diP_synth_I"/>
</dbReference>
<feature type="transmembrane region" description="Helical" evidence="1">
    <location>
        <begin position="45"/>
        <end position="68"/>
    </location>
</feature>
<feature type="transmembrane region" description="Helical" evidence="1">
    <location>
        <begin position="80"/>
        <end position="99"/>
    </location>
</feature>
<dbReference type="Gene3D" id="1.10.1760.20">
    <property type="match status" value="1"/>
</dbReference>
<feature type="transmembrane region" description="Helical" evidence="1">
    <location>
        <begin position="12"/>
        <end position="33"/>
    </location>
</feature>
<protein>
    <submittedName>
        <fullName evidence="2">Gx transporter family protein</fullName>
    </submittedName>
</protein>
<gene>
    <name evidence="2" type="ORF">QBE54_03590</name>
</gene>
<feature type="transmembrane region" description="Helical" evidence="1">
    <location>
        <begin position="135"/>
        <end position="163"/>
    </location>
</feature>
<keyword evidence="1" id="KW-0472">Membrane</keyword>
<keyword evidence="1" id="KW-1133">Transmembrane helix</keyword>
<accession>A0ABZ2YCU5</accession>
<proteinExistence type="predicted"/>
<evidence type="ECO:0000313" key="2">
    <source>
        <dbReference type="EMBL" id="WZL76823.1"/>
    </source>
</evidence>
<dbReference type="EMBL" id="CP121689">
    <property type="protein sequence ID" value="WZL76823.1"/>
    <property type="molecule type" value="Genomic_DNA"/>
</dbReference>
<name>A0ABZ2YCU5_9BACT</name>
<evidence type="ECO:0000313" key="3">
    <source>
        <dbReference type="Proteomes" id="UP001461341"/>
    </source>
</evidence>
<dbReference type="Pfam" id="PF07456">
    <property type="entry name" value="Hpre_diP_synt_I"/>
    <property type="match status" value="1"/>
</dbReference>
<keyword evidence="3" id="KW-1185">Reference proteome</keyword>
<feature type="transmembrane region" description="Helical" evidence="1">
    <location>
        <begin position="106"/>
        <end position="129"/>
    </location>
</feature>
<dbReference type="PIRSF" id="PIRSF027391">
    <property type="entry name" value="Hpre_diP_synt_I"/>
    <property type="match status" value="1"/>
</dbReference>
<keyword evidence="1" id="KW-0812">Transmembrane</keyword>
<dbReference type="InterPro" id="IPR014535">
    <property type="entry name" value="Hpre_diP_synt_I"/>
</dbReference>
<evidence type="ECO:0000256" key="1">
    <source>
        <dbReference type="SAM" id="Phobius"/>
    </source>
</evidence>
<dbReference type="RefSeq" id="WP_369018987.1">
    <property type="nucleotide sequence ID" value="NZ_CP121689.1"/>
</dbReference>
<dbReference type="Proteomes" id="UP001461341">
    <property type="component" value="Chromosome"/>
</dbReference>